<keyword evidence="11" id="KW-1185">Reference proteome</keyword>
<evidence type="ECO:0000256" key="1">
    <source>
        <dbReference type="ARBA" id="ARBA00000085"/>
    </source>
</evidence>
<dbReference type="EC" id="2.7.13.3" evidence="2"/>
<dbReference type="InterPro" id="IPR041664">
    <property type="entry name" value="AAA_16"/>
</dbReference>
<dbReference type="InterPro" id="IPR005467">
    <property type="entry name" value="His_kinase_dom"/>
</dbReference>
<protein>
    <recommendedName>
        <fullName evidence="2">histidine kinase</fullName>
        <ecNumber evidence="2">2.7.13.3</ecNumber>
    </recommendedName>
</protein>
<dbReference type="Proteomes" id="UP001144612">
    <property type="component" value="Unassembled WGS sequence"/>
</dbReference>
<evidence type="ECO:0000259" key="6">
    <source>
        <dbReference type="PROSITE" id="PS50011"/>
    </source>
</evidence>
<dbReference type="Gene3D" id="3.30.565.10">
    <property type="entry name" value="Histidine kinase-like ATPase, C-terminal domain"/>
    <property type="match status" value="1"/>
</dbReference>
<dbReference type="PROSITE" id="PS50109">
    <property type="entry name" value="HIS_KIN"/>
    <property type="match status" value="1"/>
</dbReference>
<dbReference type="InterPro" id="IPR004358">
    <property type="entry name" value="Sig_transdc_His_kin-like_C"/>
</dbReference>
<comment type="caution">
    <text evidence="10">The sequence shown here is derived from an EMBL/GenBank/DDBJ whole genome shotgun (WGS) entry which is preliminary data.</text>
</comment>
<accession>A0ABT4DAE0</accession>
<dbReference type="SUPFAM" id="SSF55874">
    <property type="entry name" value="ATPase domain of HSP90 chaperone/DNA topoisomerase II/histidine kinase"/>
    <property type="match status" value="1"/>
</dbReference>
<dbReference type="PANTHER" id="PTHR43642:SF1">
    <property type="entry name" value="HYBRID SIGNAL TRANSDUCTION HISTIDINE KINASE G"/>
    <property type="match status" value="1"/>
</dbReference>
<dbReference type="InterPro" id="IPR000719">
    <property type="entry name" value="Prot_kinase_dom"/>
</dbReference>
<dbReference type="InterPro" id="IPR029016">
    <property type="entry name" value="GAF-like_dom_sf"/>
</dbReference>
<dbReference type="CDD" id="cd00082">
    <property type="entry name" value="HisKA"/>
    <property type="match status" value="1"/>
</dbReference>
<dbReference type="InterPro" id="IPR000014">
    <property type="entry name" value="PAS"/>
</dbReference>
<dbReference type="PANTHER" id="PTHR43642">
    <property type="entry name" value="HYBRID SIGNAL TRANSDUCTION HISTIDINE KINASE G"/>
    <property type="match status" value="1"/>
</dbReference>
<feature type="domain" description="Protein kinase" evidence="6">
    <location>
        <begin position="6"/>
        <end position="267"/>
    </location>
</feature>
<dbReference type="SUPFAM" id="SSF56112">
    <property type="entry name" value="Protein kinase-like (PK-like)"/>
    <property type="match status" value="1"/>
</dbReference>
<evidence type="ECO:0000256" key="5">
    <source>
        <dbReference type="ARBA" id="ARBA00023012"/>
    </source>
</evidence>
<dbReference type="SMART" id="SM00387">
    <property type="entry name" value="HATPase_c"/>
    <property type="match status" value="1"/>
</dbReference>
<dbReference type="EMBL" id="JAPQFJ010000011">
    <property type="protein sequence ID" value="MCY6959272.1"/>
    <property type="molecule type" value="Genomic_DNA"/>
</dbReference>
<dbReference type="NCBIfam" id="TIGR00229">
    <property type="entry name" value="sensory_box"/>
    <property type="match status" value="1"/>
</dbReference>
<dbReference type="Pfam" id="PF01590">
    <property type="entry name" value="GAF"/>
    <property type="match status" value="1"/>
</dbReference>
<dbReference type="SUPFAM" id="SSF55781">
    <property type="entry name" value="GAF domain-like"/>
    <property type="match status" value="1"/>
</dbReference>
<dbReference type="SMART" id="SM00091">
    <property type="entry name" value="PAS"/>
    <property type="match status" value="1"/>
</dbReference>
<dbReference type="InterPro" id="IPR036097">
    <property type="entry name" value="HisK_dim/P_sf"/>
</dbReference>
<evidence type="ECO:0000256" key="2">
    <source>
        <dbReference type="ARBA" id="ARBA00012438"/>
    </source>
</evidence>
<feature type="domain" description="Histidine kinase" evidence="7">
    <location>
        <begin position="1633"/>
        <end position="1856"/>
    </location>
</feature>
<dbReference type="PRINTS" id="PR00344">
    <property type="entry name" value="BCTRLSENSOR"/>
</dbReference>
<dbReference type="Gene3D" id="3.40.50.300">
    <property type="entry name" value="P-loop containing nucleotide triphosphate hydrolases"/>
    <property type="match status" value="1"/>
</dbReference>
<dbReference type="Pfam" id="PF13191">
    <property type="entry name" value="AAA_16"/>
    <property type="match status" value="1"/>
</dbReference>
<dbReference type="InterPro" id="IPR003661">
    <property type="entry name" value="HisK_dim/P_dom"/>
</dbReference>
<dbReference type="Gene3D" id="3.30.450.20">
    <property type="entry name" value="PAS domain"/>
    <property type="match status" value="1"/>
</dbReference>
<feature type="domain" description="PAS" evidence="8">
    <location>
        <begin position="1498"/>
        <end position="1568"/>
    </location>
</feature>
<evidence type="ECO:0000259" key="8">
    <source>
        <dbReference type="PROSITE" id="PS50112"/>
    </source>
</evidence>
<dbReference type="SUPFAM" id="SSF47384">
    <property type="entry name" value="Homodimeric domain of signal transducing histidine kinase"/>
    <property type="match status" value="1"/>
</dbReference>
<dbReference type="InterPro" id="IPR011990">
    <property type="entry name" value="TPR-like_helical_dom_sf"/>
</dbReference>
<sequence length="1888" mass="216630">MKLKGYEIDKLIYEGKDTLTYRAYSKAKKQNVILKTIPSERVTLRNIERVNNEYKLSQKVNYVKGLQNTYALEDWEGRPVLVKEYFKGNSLKKLIKNNDVDLNQFFKIAIQIVDILGEIHKNGIVHLDINPNNILINDDGEIKIIDFSTSIFMIENNEKKTDPGKLEGTFQYISPEQTGRIGRDIDYRSDYYSLGVCFYQLLTGEVPFNNDDKLELIYAHIAKEAVPPVEVNENIPKVISDIVMKLIAKMPEDRYQTLIGLKKDLEICQNSLKTKRVIQEFQIAKQDITDELQIPEKLYGREKELQQLLNSVKKVSSGGKELLLVKGYSGVGKTALVNEIQNYIIKKSAYFVSGKFEQIQSEVPYNAIVQALSKFINKLLMESSNQLLMWREKILHAVGNNGKVITDVIPSLELIIGKQKPVPRLGPSETQNRFNLVFENFIRVIAQKEHIFIMFIDDLQWADAASLNFIKMLMNNEAIGNLLIIGAYRDNEVGEDHPVKIIEDELIKDKASINILQLKPLKEDDVKELLEEALTSLREDTILFNELSQYIYNKTQGNCFFMREFLKVLYDKKYVWFDYNLMHWCWNTEQIKKMDITQNVVDLLIQKIKTLDTSTLEELKNAACIGNKFDLKTIALINDKPLDIVQQELQIAVKKGLIAINKDDSKELSEDNIRFRFLHDRIQQAVYTLIPEEFKPSAHLKIGKLLLKRYLESEKTESLFEVVEQLNLGKSIIIDEEKRIKLADLNLKVGIASKNSSAYKTAFNYLKIGIEMLDSNAWEKHYELTLQLYSEATEMAYLTGDFEKMDQYAQIVLDNAKTIVDKVNVYNVKLQAYQAQFKIQEALNMSISVLKEMGIDVPRKPSEEDVNNAFAKVKIAMEGMKVEDLAKLPPMKDEIMLAAMQILSGSVSVTYKTAPMLAPIVVCKMMELSIKHGNAPFTPAAYASYGMILCGMGIQIDFAYELGNISCRLVENENLKQYKPMVLSIYATAIQQWKEHVSATLKYNEEAYWLGIENGDFEYAAYGAMFYVKHAFYGGKPLEILEKDVKTNLVRVQRIKQSLCESWIRVFGQFVLNMQGKSNEPSKLVGELCDENEIIASTIESGDIARMVVTFISKMTLSYYFQRYDDAIEFSRKAEEVLIGIAGGIDVAIYYYFDSLVKLAIYNDVSDEEKEEILTRVSENQVKMKKWAEDAPMNFLHKFYLVEAERLRVIGKTEEAIGYYNKAISLAKENKYINDEALANELATKFWLNKGEYRYAKLHFKEAYFAYKRWGAEAKVKDLQNKYLEIFHEKFEGNVGEKQTTITTLELVDIAAIVKASQAISQEIVLDDLIKTLIKIVVQNVGAEKIVFILKELDKLIIKGEKENQQEKIIVGLEKSVEGYEQLPKSIINYVSRTSRSVILENSVDSAEFAQDEYIIKNKPKSILCYPLINQREFKGMIYLENNLIKGAFTKDRLKILEILSAQIVIALENAKLYEELEHSNEVLDTKVKERTLELKEERDKLQKYLDIAEVSIWVLDENGIVTLVNRKGCEILGYTEEEMAGRQWSDFIVQNTDKEEVKDFQTIISGELVRYSDKVVLTKTGEKRMMSCYHVILKDKDGNVEGILGCGVDVTEYNLMREQLEYNKLKLEFLANLSHELKTPLNLSFCALQMLNLYLKNSLTSEANEKFEKYSSIIKQNNYRLLKLVNNIVDITKINCDSFEINLHNNDIVELIRDITYSVLEYVKNKNRVLEFKSDIESKVMACDAFNIERIMLNLLSNAIKFTDDGDKISVNVYDRGDSVDIVVRDEGVGIPKDKQKFIFERFRQVDKSFTRNSEGSGIGLTIVKLLVELHNGDIKVESQEGEFTEFIINLPAKKLDSKSAAVSNYHNSGVDLIDRIDIEFSDIYGL</sequence>
<dbReference type="Gene3D" id="1.10.287.130">
    <property type="match status" value="1"/>
</dbReference>
<dbReference type="InterPro" id="IPR003594">
    <property type="entry name" value="HATPase_dom"/>
</dbReference>
<dbReference type="SMART" id="SM00388">
    <property type="entry name" value="HisKA"/>
    <property type="match status" value="1"/>
</dbReference>
<dbReference type="CDD" id="cd16922">
    <property type="entry name" value="HATPase_EvgS-ArcB-TorS-like"/>
    <property type="match status" value="1"/>
</dbReference>
<dbReference type="SUPFAM" id="SSF48452">
    <property type="entry name" value="TPR-like"/>
    <property type="match status" value="1"/>
</dbReference>
<dbReference type="InterPro" id="IPR053159">
    <property type="entry name" value="Hybrid_Histidine_Kinase"/>
</dbReference>
<dbReference type="SMART" id="SM00065">
    <property type="entry name" value="GAF"/>
    <property type="match status" value="1"/>
</dbReference>
<proteinExistence type="predicted"/>
<dbReference type="InterPro" id="IPR035965">
    <property type="entry name" value="PAS-like_dom_sf"/>
</dbReference>
<dbReference type="InterPro" id="IPR000700">
    <property type="entry name" value="PAS-assoc_C"/>
</dbReference>
<dbReference type="PROSITE" id="PS50113">
    <property type="entry name" value="PAC"/>
    <property type="match status" value="1"/>
</dbReference>
<dbReference type="InterPro" id="IPR027417">
    <property type="entry name" value="P-loop_NTPase"/>
</dbReference>
<dbReference type="CDD" id="cd00130">
    <property type="entry name" value="PAS"/>
    <property type="match status" value="1"/>
</dbReference>
<comment type="catalytic activity">
    <reaction evidence="1">
        <text>ATP + protein L-histidine = ADP + protein N-phospho-L-histidine.</text>
        <dbReference type="EC" id="2.7.13.3"/>
    </reaction>
</comment>
<keyword evidence="4" id="KW-0808">Transferase</keyword>
<keyword evidence="5" id="KW-0902">Two-component regulatory system</keyword>
<gene>
    <name evidence="10" type="ORF">OW729_11710</name>
</gene>
<organism evidence="10 11">
    <name type="scientific">Clostridium brassicae</name>
    <dbReference type="NCBI Taxonomy" id="2999072"/>
    <lineage>
        <taxon>Bacteria</taxon>
        <taxon>Bacillati</taxon>
        <taxon>Bacillota</taxon>
        <taxon>Clostridia</taxon>
        <taxon>Eubacteriales</taxon>
        <taxon>Clostridiaceae</taxon>
        <taxon>Clostridium</taxon>
    </lineage>
</organism>
<evidence type="ECO:0000256" key="4">
    <source>
        <dbReference type="ARBA" id="ARBA00022777"/>
    </source>
</evidence>
<dbReference type="InterPro" id="IPR036890">
    <property type="entry name" value="HATPase_C_sf"/>
</dbReference>
<dbReference type="Pfam" id="PF00069">
    <property type="entry name" value="Pkinase"/>
    <property type="match status" value="1"/>
</dbReference>
<dbReference type="Pfam" id="PF13426">
    <property type="entry name" value="PAS_9"/>
    <property type="match status" value="1"/>
</dbReference>
<dbReference type="Pfam" id="PF00512">
    <property type="entry name" value="HisKA"/>
    <property type="match status" value="1"/>
</dbReference>
<dbReference type="RefSeq" id="WP_268061694.1">
    <property type="nucleotide sequence ID" value="NZ_JAPQFJ010000011.1"/>
</dbReference>
<dbReference type="CDD" id="cd14014">
    <property type="entry name" value="STKc_PknB_like"/>
    <property type="match status" value="1"/>
</dbReference>
<dbReference type="Gene3D" id="1.10.510.10">
    <property type="entry name" value="Transferase(Phosphotransferase) domain 1"/>
    <property type="match status" value="1"/>
</dbReference>
<keyword evidence="4" id="KW-0418">Kinase</keyword>
<evidence type="ECO:0000259" key="9">
    <source>
        <dbReference type="PROSITE" id="PS50113"/>
    </source>
</evidence>
<dbReference type="SUPFAM" id="SSF52540">
    <property type="entry name" value="P-loop containing nucleoside triphosphate hydrolases"/>
    <property type="match status" value="1"/>
</dbReference>
<feature type="domain" description="PAC" evidence="9">
    <location>
        <begin position="1571"/>
        <end position="1623"/>
    </location>
</feature>
<evidence type="ECO:0000259" key="7">
    <source>
        <dbReference type="PROSITE" id="PS50109"/>
    </source>
</evidence>
<dbReference type="Pfam" id="PF02518">
    <property type="entry name" value="HATPase_c"/>
    <property type="match status" value="1"/>
</dbReference>
<dbReference type="SUPFAM" id="SSF55785">
    <property type="entry name" value="PYP-like sensor domain (PAS domain)"/>
    <property type="match status" value="1"/>
</dbReference>
<evidence type="ECO:0000256" key="3">
    <source>
        <dbReference type="ARBA" id="ARBA00022553"/>
    </source>
</evidence>
<dbReference type="Gene3D" id="3.30.450.40">
    <property type="match status" value="1"/>
</dbReference>
<dbReference type="InterPro" id="IPR011009">
    <property type="entry name" value="Kinase-like_dom_sf"/>
</dbReference>
<reference evidence="10" key="1">
    <citation type="submission" date="2022-12" db="EMBL/GenBank/DDBJ databases">
        <title>Clostridium sp. nov., isolated from industrial wastewater.</title>
        <authorList>
            <person name="Jiayan W."/>
        </authorList>
    </citation>
    <scope>NUCLEOTIDE SEQUENCE</scope>
    <source>
        <strain evidence="10">ZC22-4</strain>
    </source>
</reference>
<dbReference type="InterPro" id="IPR003018">
    <property type="entry name" value="GAF"/>
</dbReference>
<evidence type="ECO:0000313" key="11">
    <source>
        <dbReference type="Proteomes" id="UP001144612"/>
    </source>
</evidence>
<evidence type="ECO:0000313" key="10">
    <source>
        <dbReference type="EMBL" id="MCY6959272.1"/>
    </source>
</evidence>
<dbReference type="PROSITE" id="PS50112">
    <property type="entry name" value="PAS"/>
    <property type="match status" value="1"/>
</dbReference>
<keyword evidence="3" id="KW-0597">Phosphoprotein</keyword>
<name>A0ABT4DAE0_9CLOT</name>
<dbReference type="PROSITE" id="PS50011">
    <property type="entry name" value="PROTEIN_KINASE_DOM"/>
    <property type="match status" value="1"/>
</dbReference>